<protein>
    <submittedName>
        <fullName evidence="1">Uncharacterized protein</fullName>
    </submittedName>
</protein>
<evidence type="ECO:0000313" key="2">
    <source>
        <dbReference type="Proteomes" id="UP000001075"/>
    </source>
</evidence>
<gene>
    <name evidence="1" type="ORF">I79_009225</name>
</gene>
<accession>G3HF70</accession>
<dbReference type="EMBL" id="JH000325">
    <property type="protein sequence ID" value="EGV99494.1"/>
    <property type="molecule type" value="Genomic_DNA"/>
</dbReference>
<reference evidence="2" key="1">
    <citation type="journal article" date="2011" name="Nat. Biotechnol.">
        <title>The genomic sequence of the Chinese hamster ovary (CHO)-K1 cell line.</title>
        <authorList>
            <person name="Xu X."/>
            <person name="Nagarajan H."/>
            <person name="Lewis N.E."/>
            <person name="Pan S."/>
            <person name="Cai Z."/>
            <person name="Liu X."/>
            <person name="Chen W."/>
            <person name="Xie M."/>
            <person name="Wang W."/>
            <person name="Hammond S."/>
            <person name="Andersen M.R."/>
            <person name="Neff N."/>
            <person name="Passarelli B."/>
            <person name="Koh W."/>
            <person name="Fan H.C."/>
            <person name="Wang J."/>
            <person name="Gui Y."/>
            <person name="Lee K.H."/>
            <person name="Betenbaugh M.J."/>
            <person name="Quake S.R."/>
            <person name="Famili I."/>
            <person name="Palsson B.O."/>
            <person name="Wang J."/>
        </authorList>
    </citation>
    <scope>NUCLEOTIDE SEQUENCE [LARGE SCALE GENOMIC DNA]</scope>
    <source>
        <strain evidence="2">CHO K1 cell line</strain>
    </source>
</reference>
<dbReference type="Proteomes" id="UP000001075">
    <property type="component" value="Unassembled WGS sequence"/>
</dbReference>
<dbReference type="AlphaFoldDB" id="G3HF70"/>
<name>G3HF70_CRIGR</name>
<organism evidence="1 2">
    <name type="scientific">Cricetulus griseus</name>
    <name type="common">Chinese hamster</name>
    <name type="synonym">Cricetulus barabensis griseus</name>
    <dbReference type="NCBI Taxonomy" id="10029"/>
    <lineage>
        <taxon>Eukaryota</taxon>
        <taxon>Metazoa</taxon>
        <taxon>Chordata</taxon>
        <taxon>Craniata</taxon>
        <taxon>Vertebrata</taxon>
        <taxon>Euteleostomi</taxon>
        <taxon>Mammalia</taxon>
        <taxon>Eutheria</taxon>
        <taxon>Euarchontoglires</taxon>
        <taxon>Glires</taxon>
        <taxon>Rodentia</taxon>
        <taxon>Myomorpha</taxon>
        <taxon>Muroidea</taxon>
        <taxon>Cricetidae</taxon>
        <taxon>Cricetinae</taxon>
        <taxon>Cricetulus</taxon>
    </lineage>
</organism>
<evidence type="ECO:0000313" key="1">
    <source>
        <dbReference type="EMBL" id="EGV99494.1"/>
    </source>
</evidence>
<proteinExistence type="predicted"/>
<sequence length="50" mass="5487">MCGRAPWELRTSSFLLRTLYFLPESIPLSSLSPCPSESPVFPAWSLSSAA</sequence>
<dbReference type="InParanoid" id="G3HF70"/>